<dbReference type="Pfam" id="PF14441">
    <property type="entry name" value="OTT_1508_deam"/>
    <property type="match status" value="1"/>
</dbReference>
<organism evidence="2 3">
    <name type="scientific">Lophiotrema nucula</name>
    <dbReference type="NCBI Taxonomy" id="690887"/>
    <lineage>
        <taxon>Eukaryota</taxon>
        <taxon>Fungi</taxon>
        <taxon>Dikarya</taxon>
        <taxon>Ascomycota</taxon>
        <taxon>Pezizomycotina</taxon>
        <taxon>Dothideomycetes</taxon>
        <taxon>Pleosporomycetidae</taxon>
        <taxon>Pleosporales</taxon>
        <taxon>Lophiotremataceae</taxon>
        <taxon>Lophiotrema</taxon>
    </lineage>
</organism>
<sequence>MDDAPLRLAENIALLQRIGRNPAPPTKNEIKLEHNEAGRVLSLQHELEVVESLAYLSTYSDEPRDVMALCVEERPDHGGLIVSYATNSGLCIRLQQGIEKVASVLTQEAKSASENRVETLLKAVIIHGRNRVIGRLASAKGGNEPSTAARLKKALDLYAGDNQGAQKTYKDLYGLSKQFSNLSRDFDELKRSGKTKQCDGVLRGILKVADRMWSDHQAALESMLATIPTDKMQENLKSWLGFQIGHLGQYVPAIQRLLKRARQFSIFRCIEVRCVSLKPLSLSPYLNNPEYRIKGGLLNRYSNGSKKSRSKLSHASVTLQTFLSKHQKSLASLAKETRGHVERYQSKNEYKVHAEIQLVMDYERRTEVTRPPRVIKSSKSACFLCDLFIKAHGKFYTPKTHGRLYDRWMLPDLEGLRLTKHKRKQIVSAIDQCNDEVEEALLKAVAEEQKRRDDPRESDRFSLASSSTQRSSSAISEVARSYTGNQPEPRSRIDSIISPITPMSPRAPSLERPTKYGSPNNARDRDDERSPKASEFQYGESAIDGTPLDTIHLQRGLPSVYLFHTTSKAVRLHTPRIHFELSRSLASQIASESSVGYQVPDHKPLCIEVAWLDGSEEAAVQSEHNRSVIDLGQDGFEMAAREGILFSKSGLLIRKRAELVRLRAVEP</sequence>
<evidence type="ECO:0000313" key="3">
    <source>
        <dbReference type="Proteomes" id="UP000799770"/>
    </source>
</evidence>
<gene>
    <name evidence="2" type="ORF">BDV96DRAFT_502727</name>
</gene>
<feature type="region of interest" description="Disordered" evidence="1">
    <location>
        <begin position="447"/>
        <end position="541"/>
    </location>
</feature>
<dbReference type="InterPro" id="IPR027796">
    <property type="entry name" value="OTT_1508_deam-like"/>
</dbReference>
<feature type="compositionally biased region" description="Low complexity" evidence="1">
    <location>
        <begin position="462"/>
        <end position="476"/>
    </location>
</feature>
<protein>
    <submittedName>
        <fullName evidence="2">Uncharacterized protein</fullName>
    </submittedName>
</protein>
<dbReference type="EMBL" id="ML977342">
    <property type="protein sequence ID" value="KAF2109505.1"/>
    <property type="molecule type" value="Genomic_DNA"/>
</dbReference>
<feature type="compositionally biased region" description="Basic and acidic residues" evidence="1">
    <location>
        <begin position="447"/>
        <end position="460"/>
    </location>
</feature>
<dbReference type="AlphaFoldDB" id="A0A6A5YQW1"/>
<dbReference type="OrthoDB" id="4851849at2759"/>
<name>A0A6A5YQW1_9PLEO</name>
<reference evidence="2" key="1">
    <citation type="journal article" date="2020" name="Stud. Mycol.">
        <title>101 Dothideomycetes genomes: a test case for predicting lifestyles and emergence of pathogens.</title>
        <authorList>
            <person name="Haridas S."/>
            <person name="Albert R."/>
            <person name="Binder M."/>
            <person name="Bloem J."/>
            <person name="Labutti K."/>
            <person name="Salamov A."/>
            <person name="Andreopoulos B."/>
            <person name="Baker S."/>
            <person name="Barry K."/>
            <person name="Bills G."/>
            <person name="Bluhm B."/>
            <person name="Cannon C."/>
            <person name="Castanera R."/>
            <person name="Culley D."/>
            <person name="Daum C."/>
            <person name="Ezra D."/>
            <person name="Gonzalez J."/>
            <person name="Henrissat B."/>
            <person name="Kuo A."/>
            <person name="Liang C."/>
            <person name="Lipzen A."/>
            <person name="Lutzoni F."/>
            <person name="Magnuson J."/>
            <person name="Mondo S."/>
            <person name="Nolan M."/>
            <person name="Ohm R."/>
            <person name="Pangilinan J."/>
            <person name="Park H.-J."/>
            <person name="Ramirez L."/>
            <person name="Alfaro M."/>
            <person name="Sun H."/>
            <person name="Tritt A."/>
            <person name="Yoshinaga Y."/>
            <person name="Zwiers L.-H."/>
            <person name="Turgeon B."/>
            <person name="Goodwin S."/>
            <person name="Spatafora J."/>
            <person name="Crous P."/>
            <person name="Grigoriev I."/>
        </authorList>
    </citation>
    <scope>NUCLEOTIDE SEQUENCE</scope>
    <source>
        <strain evidence="2">CBS 627.86</strain>
    </source>
</reference>
<proteinExistence type="predicted"/>
<dbReference type="Proteomes" id="UP000799770">
    <property type="component" value="Unassembled WGS sequence"/>
</dbReference>
<keyword evidence="3" id="KW-1185">Reference proteome</keyword>
<accession>A0A6A5YQW1</accession>
<evidence type="ECO:0000313" key="2">
    <source>
        <dbReference type="EMBL" id="KAF2109505.1"/>
    </source>
</evidence>
<evidence type="ECO:0000256" key="1">
    <source>
        <dbReference type="SAM" id="MobiDB-lite"/>
    </source>
</evidence>
<feature type="compositionally biased region" description="Basic and acidic residues" evidence="1">
    <location>
        <begin position="522"/>
        <end position="532"/>
    </location>
</feature>